<keyword evidence="3" id="KW-1185">Reference proteome</keyword>
<feature type="compositionally biased region" description="Basic and acidic residues" evidence="1">
    <location>
        <begin position="794"/>
        <end position="806"/>
    </location>
</feature>
<sequence>MLINNSEDSLDHNVSKPSLPKKLIIEKYKRLAEKAQKKQDCVDVSNEIESIEDCVKEQNEKSDDSRDIAIEKSALKEIKRIKVSVPVRLSESERRIQLTKKTIMQEKLFKRSCSEGEKFKMSAVKEPEVKKSFKNYPRQQNNRSRMQNSSKWNQKGNKSNSFVKPIRSSENSFKLEGSKVLENYSTQQDDRSDTNDKKSNKLVVPSSTLDNSLNPSSSTSPTASNVALSPSKLTSSESINNIECKSVLHLKKPLVNKQNEAIYNKNHGKMEPMSWLVINSREDHNSKKNAFKFQKGRLTKESIEKVAARKDEGNKEFLNFVDSSTNSNTVFRVHSNVTEIRKIASPLSKIKTSIGKQIDANLRVTAQIKEKFLLSRVKSTANRVIDLIECKMEQSLLMSELINEKTLDNKENSSALISSQLQEKTVEISKDLHFKKEPKDISSAPLKENLVNTAKKQTDIEDDDDDDRFNFEKPTRNVTPSVKEDGSSKMSNSAKKLSVETQAYLTKLKQFHKTQLDYSLDSDDLSLVCTSEIDDLSALRGSTYSKFEAVTNKIINSSTEDSYKFSQSAVAEQNKSEKLQLKACQNFEDNKKRIKIEEKNLDTIPNEIKNQLIEKGDSKPNLEFDLDSGLGLKTSNSTNSFIISRDESESDSGACCTIFHKHSDVPSNVIIQEIDSTFEAKCVKSEMQSENLYEDIDSEEFDIVNVEEFGPCAALLDKLKAVAAAQKAMATDIINDEDAKAIMGFEENYEIAADEIEKGGVKAIMGLEENNNEINTQSTSMKTGEDEPAITKDNISEKVETDKSRDSGYPLSDCDNTPKICNPTTTKAGVSKRVQKMKNALQKYQKKYKTDDTGEGSPAEKVQQEQQQQEQQRPIDAQKNQSLRTGLILPRRQILNEILKQKLHLQCKPILIQDLKQR</sequence>
<reference evidence="2 3" key="1">
    <citation type="journal article" date="2017" name="Curr. Biol.">
        <title>The Evolution of Venom by Co-option of Single-Copy Genes.</title>
        <authorList>
            <person name="Martinson E.O."/>
            <person name="Mrinalini"/>
            <person name="Kelkar Y.D."/>
            <person name="Chang C.H."/>
            <person name="Werren J.H."/>
        </authorList>
    </citation>
    <scope>NUCLEOTIDE SEQUENCE [LARGE SCALE GENOMIC DNA]</scope>
    <source>
        <strain evidence="2 3">Alberta</strain>
        <tissue evidence="2">Whole body</tissue>
    </source>
</reference>
<proteinExistence type="predicted"/>
<feature type="region of interest" description="Disordered" evidence="1">
    <location>
        <begin position="774"/>
        <end position="832"/>
    </location>
</feature>
<gene>
    <name evidence="2" type="ORF">TSAR_011058</name>
</gene>
<feature type="region of interest" description="Disordered" evidence="1">
    <location>
        <begin position="455"/>
        <end position="494"/>
    </location>
</feature>
<evidence type="ECO:0000313" key="2">
    <source>
        <dbReference type="EMBL" id="OXU29447.1"/>
    </source>
</evidence>
<dbReference type="AlphaFoldDB" id="A0A232FGJ5"/>
<feature type="compositionally biased region" description="Low complexity" evidence="1">
    <location>
        <begin position="205"/>
        <end position="225"/>
    </location>
</feature>
<evidence type="ECO:0000313" key="3">
    <source>
        <dbReference type="Proteomes" id="UP000215335"/>
    </source>
</evidence>
<feature type="region of interest" description="Disordered" evidence="1">
    <location>
        <begin position="184"/>
        <end position="234"/>
    </location>
</feature>
<dbReference type="Proteomes" id="UP000215335">
    <property type="component" value="Unassembled WGS sequence"/>
</dbReference>
<feature type="region of interest" description="Disordered" evidence="1">
    <location>
        <begin position="130"/>
        <end position="168"/>
    </location>
</feature>
<comment type="caution">
    <text evidence="2">The sequence shown here is derived from an EMBL/GenBank/DDBJ whole genome shotgun (WGS) entry which is preliminary data.</text>
</comment>
<feature type="compositionally biased region" description="Basic and acidic residues" evidence="1">
    <location>
        <begin position="188"/>
        <end position="199"/>
    </location>
</feature>
<accession>A0A232FGJ5</accession>
<feature type="region of interest" description="Disordered" evidence="1">
    <location>
        <begin position="844"/>
        <end position="884"/>
    </location>
</feature>
<feature type="compositionally biased region" description="Polar residues" evidence="1">
    <location>
        <begin position="137"/>
        <end position="168"/>
    </location>
</feature>
<dbReference type="EMBL" id="NNAY01000289">
    <property type="protein sequence ID" value="OXU29447.1"/>
    <property type="molecule type" value="Genomic_DNA"/>
</dbReference>
<evidence type="ECO:0000256" key="1">
    <source>
        <dbReference type="SAM" id="MobiDB-lite"/>
    </source>
</evidence>
<organism evidence="2 3">
    <name type="scientific">Trichomalopsis sarcophagae</name>
    <dbReference type="NCBI Taxonomy" id="543379"/>
    <lineage>
        <taxon>Eukaryota</taxon>
        <taxon>Metazoa</taxon>
        <taxon>Ecdysozoa</taxon>
        <taxon>Arthropoda</taxon>
        <taxon>Hexapoda</taxon>
        <taxon>Insecta</taxon>
        <taxon>Pterygota</taxon>
        <taxon>Neoptera</taxon>
        <taxon>Endopterygota</taxon>
        <taxon>Hymenoptera</taxon>
        <taxon>Apocrita</taxon>
        <taxon>Proctotrupomorpha</taxon>
        <taxon>Chalcidoidea</taxon>
        <taxon>Pteromalidae</taxon>
        <taxon>Pteromalinae</taxon>
        <taxon>Trichomalopsis</taxon>
    </lineage>
</organism>
<dbReference type="OrthoDB" id="10692154at2759"/>
<protein>
    <submittedName>
        <fullName evidence="2">Uncharacterized protein</fullName>
    </submittedName>
</protein>
<name>A0A232FGJ5_9HYME</name>